<accession>A0AAE9F7B9</accession>
<dbReference type="CDD" id="cd00637">
    <property type="entry name" value="7tm_classA_rhodopsin-like"/>
    <property type="match status" value="1"/>
</dbReference>
<keyword evidence="3 5" id="KW-1133">Transmembrane helix</keyword>
<dbReference type="Proteomes" id="UP000829354">
    <property type="component" value="Chromosome V"/>
</dbReference>
<feature type="chain" id="PRO_5042164801" description="G-protein coupled receptors family 1 profile domain-containing protein" evidence="6">
    <location>
        <begin position="22"/>
        <end position="329"/>
    </location>
</feature>
<name>A0AAE9F7B9_CAEBR</name>
<evidence type="ECO:0000256" key="2">
    <source>
        <dbReference type="ARBA" id="ARBA00022692"/>
    </source>
</evidence>
<feature type="domain" description="G-protein coupled receptors family 1 profile" evidence="7">
    <location>
        <begin position="85"/>
        <end position="197"/>
    </location>
</feature>
<keyword evidence="2 5" id="KW-0812">Transmembrane</keyword>
<dbReference type="InterPro" id="IPR019430">
    <property type="entry name" value="7TM_GPCR_serpentine_rcpt_Srx"/>
</dbReference>
<evidence type="ECO:0000256" key="1">
    <source>
        <dbReference type="ARBA" id="ARBA00004370"/>
    </source>
</evidence>
<evidence type="ECO:0000313" key="8">
    <source>
        <dbReference type="EMBL" id="UMM36223.1"/>
    </source>
</evidence>
<dbReference type="Gene3D" id="1.20.1070.10">
    <property type="entry name" value="Rhodopsin 7-helix transmembrane proteins"/>
    <property type="match status" value="1"/>
</dbReference>
<proteinExistence type="predicted"/>
<evidence type="ECO:0000313" key="9">
    <source>
        <dbReference type="Proteomes" id="UP000829354"/>
    </source>
</evidence>
<feature type="transmembrane region" description="Helical" evidence="5">
    <location>
        <begin position="42"/>
        <end position="66"/>
    </location>
</feature>
<evidence type="ECO:0000259" key="7">
    <source>
        <dbReference type="PROSITE" id="PS50262"/>
    </source>
</evidence>
<dbReference type="SUPFAM" id="SSF81321">
    <property type="entry name" value="Family A G protein-coupled receptor-like"/>
    <property type="match status" value="1"/>
</dbReference>
<dbReference type="PANTHER" id="PTHR23017:SF42">
    <property type="entry name" value="G-PROTEIN COUPLED RECEPTORS FAMILY 1 PROFILE DOMAIN-CONTAINING PROTEIN"/>
    <property type="match status" value="1"/>
</dbReference>
<feature type="transmembrane region" description="Helical" evidence="5">
    <location>
        <begin position="299"/>
        <end position="324"/>
    </location>
</feature>
<keyword evidence="6" id="KW-0732">Signal</keyword>
<evidence type="ECO:0000256" key="3">
    <source>
        <dbReference type="ARBA" id="ARBA00022989"/>
    </source>
</evidence>
<protein>
    <recommendedName>
        <fullName evidence="7">G-protein coupled receptors family 1 profile domain-containing protein</fullName>
    </recommendedName>
</protein>
<feature type="signal peptide" evidence="6">
    <location>
        <begin position="1"/>
        <end position="21"/>
    </location>
</feature>
<dbReference type="EMBL" id="CP092624">
    <property type="protein sequence ID" value="UMM36223.1"/>
    <property type="molecule type" value="Genomic_DNA"/>
</dbReference>
<reference evidence="8 9" key="1">
    <citation type="submission" date="2022-04" db="EMBL/GenBank/DDBJ databases">
        <title>Chromosome-level reference genomes for two strains of Caenorhabditis briggsae: an improved platform for comparative genomics.</title>
        <authorList>
            <person name="Stevens L."/>
            <person name="Andersen E."/>
        </authorList>
    </citation>
    <scope>NUCLEOTIDE SEQUENCE [LARGE SCALE GENOMIC DNA]</scope>
    <source>
        <strain evidence="8">VX34</strain>
        <tissue evidence="8">Whole-organism</tissue>
    </source>
</reference>
<feature type="transmembrane region" description="Helical" evidence="5">
    <location>
        <begin position="187"/>
        <end position="206"/>
    </location>
</feature>
<evidence type="ECO:0000256" key="6">
    <source>
        <dbReference type="SAM" id="SignalP"/>
    </source>
</evidence>
<feature type="transmembrane region" description="Helical" evidence="5">
    <location>
        <begin position="109"/>
        <end position="128"/>
    </location>
</feature>
<dbReference type="Pfam" id="PF10328">
    <property type="entry name" value="7TM_GPCR_Srx"/>
    <property type="match status" value="2"/>
</dbReference>
<dbReference type="PROSITE" id="PS50262">
    <property type="entry name" value="G_PROTEIN_RECEP_F1_2"/>
    <property type="match status" value="1"/>
</dbReference>
<dbReference type="AlphaFoldDB" id="A0AAE9F7B9"/>
<gene>
    <name evidence="8" type="ORF">L5515_008478</name>
</gene>
<keyword evidence="9" id="KW-1185">Reference proteome</keyword>
<evidence type="ECO:0000256" key="5">
    <source>
        <dbReference type="SAM" id="Phobius"/>
    </source>
</evidence>
<dbReference type="PANTHER" id="PTHR23017">
    <property type="entry name" value="SERPENTINE RECEPTOR, CLASS X"/>
    <property type="match status" value="1"/>
</dbReference>
<dbReference type="GO" id="GO:0016020">
    <property type="term" value="C:membrane"/>
    <property type="evidence" value="ECO:0007669"/>
    <property type="project" value="UniProtKB-SubCell"/>
</dbReference>
<comment type="subcellular location">
    <subcellularLocation>
        <location evidence="1">Membrane</location>
    </subcellularLocation>
</comment>
<evidence type="ECO:0000256" key="4">
    <source>
        <dbReference type="ARBA" id="ARBA00023136"/>
    </source>
</evidence>
<organism evidence="8 9">
    <name type="scientific">Caenorhabditis briggsae</name>
    <dbReference type="NCBI Taxonomy" id="6238"/>
    <lineage>
        <taxon>Eukaryota</taxon>
        <taxon>Metazoa</taxon>
        <taxon>Ecdysozoa</taxon>
        <taxon>Nematoda</taxon>
        <taxon>Chromadorea</taxon>
        <taxon>Rhabditida</taxon>
        <taxon>Rhabditina</taxon>
        <taxon>Rhabditomorpha</taxon>
        <taxon>Rhabditoidea</taxon>
        <taxon>Rhabditidae</taxon>
        <taxon>Peloderinae</taxon>
        <taxon>Caenorhabditis</taxon>
    </lineage>
</organism>
<feature type="transmembrane region" description="Helical" evidence="5">
    <location>
        <begin position="236"/>
        <end position="255"/>
    </location>
</feature>
<dbReference type="InterPro" id="IPR017452">
    <property type="entry name" value="GPCR_Rhodpsn_7TM"/>
</dbReference>
<feature type="transmembrane region" description="Helical" evidence="5">
    <location>
        <begin position="157"/>
        <end position="175"/>
    </location>
</feature>
<sequence>MLVFLWIVCLLICVTVFPLSGCQMYYERSIFTLIYTLTPECQYLTFIADFQLHMVVVVIMIVFNLITFYQFRRQNRAVTVFGTVSNALVFIAARRMSSMNSSFGIITKNQAICNFLMSLIFLVYIFPLQISATKLLVYYSHFIGMFAMTVYEISNLSHFLIAVNRFCAVFLPYYYEKLFTVFSTKILRNVIWVASAIWCMVLYELVGCKFSYDVASWSLAFLATDMCTQLTWYSDFTFNTSFVVLTLITNLLTAFKAGRNSRMLMNAAGIKMSKRQKQRELNFVKQSFLQGLSVFSGQVTYYLIAPLLSNPVLIFIIGSLWAFMHSIEG</sequence>
<keyword evidence="4 5" id="KW-0472">Membrane</keyword>